<dbReference type="InterPro" id="IPR009057">
    <property type="entry name" value="Homeodomain-like_sf"/>
</dbReference>
<dbReference type="EMBL" id="JBHSEP010000020">
    <property type="protein sequence ID" value="MFC4600919.1"/>
    <property type="molecule type" value="Genomic_DNA"/>
</dbReference>
<dbReference type="Proteomes" id="UP001596028">
    <property type="component" value="Unassembled WGS sequence"/>
</dbReference>
<dbReference type="InterPro" id="IPR020449">
    <property type="entry name" value="Tscrpt_reg_AraC-type_HTH"/>
</dbReference>
<evidence type="ECO:0000256" key="8">
    <source>
        <dbReference type="PROSITE-ProRule" id="PRU00169"/>
    </source>
</evidence>
<dbReference type="InterPro" id="IPR051552">
    <property type="entry name" value="HptR"/>
</dbReference>
<gene>
    <name evidence="11" type="ORF">ACFO3S_21925</name>
</gene>
<dbReference type="PROSITE" id="PS50110">
    <property type="entry name" value="RESPONSE_REGULATORY"/>
    <property type="match status" value="1"/>
</dbReference>
<evidence type="ECO:0000259" key="9">
    <source>
        <dbReference type="PROSITE" id="PS01124"/>
    </source>
</evidence>
<keyword evidence="6" id="KW-0238">DNA-binding</keyword>
<evidence type="ECO:0000259" key="10">
    <source>
        <dbReference type="PROSITE" id="PS50110"/>
    </source>
</evidence>
<protein>
    <submittedName>
        <fullName evidence="11">Response regulator</fullName>
    </submittedName>
</protein>
<dbReference type="CDD" id="cd17536">
    <property type="entry name" value="REC_YesN-like"/>
    <property type="match status" value="1"/>
</dbReference>
<dbReference type="InterPro" id="IPR018060">
    <property type="entry name" value="HTH_AraC"/>
</dbReference>
<dbReference type="PANTHER" id="PTHR42713">
    <property type="entry name" value="HISTIDINE KINASE-RELATED"/>
    <property type="match status" value="1"/>
</dbReference>
<evidence type="ECO:0000313" key="12">
    <source>
        <dbReference type="Proteomes" id="UP001596028"/>
    </source>
</evidence>
<dbReference type="Pfam" id="PF00072">
    <property type="entry name" value="Response_reg"/>
    <property type="match status" value="1"/>
</dbReference>
<evidence type="ECO:0000256" key="3">
    <source>
        <dbReference type="ARBA" id="ARBA00022553"/>
    </source>
</evidence>
<evidence type="ECO:0000256" key="1">
    <source>
        <dbReference type="ARBA" id="ARBA00004496"/>
    </source>
</evidence>
<dbReference type="InterPro" id="IPR001789">
    <property type="entry name" value="Sig_transdc_resp-reg_receiver"/>
</dbReference>
<keyword evidence="5" id="KW-0805">Transcription regulation</keyword>
<keyword evidence="12" id="KW-1185">Reference proteome</keyword>
<evidence type="ECO:0000256" key="6">
    <source>
        <dbReference type="ARBA" id="ARBA00023125"/>
    </source>
</evidence>
<dbReference type="PROSITE" id="PS00041">
    <property type="entry name" value="HTH_ARAC_FAMILY_1"/>
    <property type="match status" value="1"/>
</dbReference>
<reference evidence="12" key="1">
    <citation type="journal article" date="2019" name="Int. J. Syst. Evol. Microbiol.">
        <title>The Global Catalogue of Microorganisms (GCM) 10K type strain sequencing project: providing services to taxonomists for standard genome sequencing and annotation.</title>
        <authorList>
            <consortium name="The Broad Institute Genomics Platform"/>
            <consortium name="The Broad Institute Genome Sequencing Center for Infectious Disease"/>
            <person name="Wu L."/>
            <person name="Ma J."/>
        </authorList>
    </citation>
    <scope>NUCLEOTIDE SEQUENCE [LARGE SCALE GENOMIC DNA]</scope>
    <source>
        <strain evidence="12">CCUG 49571</strain>
    </source>
</reference>
<dbReference type="PROSITE" id="PS01124">
    <property type="entry name" value="HTH_ARAC_FAMILY_2"/>
    <property type="match status" value="1"/>
</dbReference>
<dbReference type="Pfam" id="PF12833">
    <property type="entry name" value="HTH_18"/>
    <property type="match status" value="1"/>
</dbReference>
<evidence type="ECO:0000256" key="4">
    <source>
        <dbReference type="ARBA" id="ARBA00023012"/>
    </source>
</evidence>
<keyword evidence="2" id="KW-0963">Cytoplasm</keyword>
<keyword evidence="3 8" id="KW-0597">Phosphoprotein</keyword>
<keyword evidence="7" id="KW-0804">Transcription</keyword>
<dbReference type="PANTHER" id="PTHR42713:SF3">
    <property type="entry name" value="TRANSCRIPTIONAL REGULATORY PROTEIN HPTR"/>
    <property type="match status" value="1"/>
</dbReference>
<dbReference type="Gene3D" id="3.40.50.2300">
    <property type="match status" value="1"/>
</dbReference>
<dbReference type="SMART" id="SM00342">
    <property type="entry name" value="HTH_ARAC"/>
    <property type="match status" value="1"/>
</dbReference>
<feature type="modified residue" description="4-aspartylphosphate" evidence="8">
    <location>
        <position position="56"/>
    </location>
</feature>
<organism evidence="11 12">
    <name type="scientific">Cohnella hongkongensis</name>
    <dbReference type="NCBI Taxonomy" id="178337"/>
    <lineage>
        <taxon>Bacteria</taxon>
        <taxon>Bacillati</taxon>
        <taxon>Bacillota</taxon>
        <taxon>Bacilli</taxon>
        <taxon>Bacillales</taxon>
        <taxon>Paenibacillaceae</taxon>
        <taxon>Cohnella</taxon>
    </lineage>
</organism>
<comment type="caution">
    <text evidence="11">The sequence shown here is derived from an EMBL/GenBank/DDBJ whole genome shotgun (WGS) entry which is preliminary data.</text>
</comment>
<sequence length="527" mass="60123">MAYKVLIVDDEPKVRRGLSALIPKIDPEWEVAGTAANGEEALQLVKKQLPDLVITDIRMPRMNGLDLLSELKEYPLQVVILSGYGYFEYARTAIQFGAFDFLLKPLKPDAIRDVLGRLSAQMSAAKREAPEGVPELKYSKLWKEWMLSPEDEHGHAAKLRSLLPPEAGLLRLAAIEIDSFDKVISEDQWGDRQLVAFAVRNVLHELLSAQAPDRFRYLFQSGSRIYYLLADGSFGRDFWEEAIRTIVRSVKISVSVGLSGESADFTELPQLLAHARESLENKWIYGEGTVGDYRDFHLEDLVRIGYPEKLEEAISWAVRSGDADAAIRSLEAFVGQLRDAEVPFRLFQRYCLQLLTSVLRIACEQKVSDLVFSRMTRPTDLFGRGFSADGFLGFMKEFVEESLCALEWSRSQKQGRTLDKALTFMKANYARDISLDDVAGHVGMSSSYFSTYFKQETEVSFVEYLTRLRMDAAKKLMKDTDLRLYEIAAMVGYQDVKYFSRLFKKTMNVTPGEYRQFFDRKDEGYVR</sequence>
<evidence type="ECO:0000256" key="7">
    <source>
        <dbReference type="ARBA" id="ARBA00023163"/>
    </source>
</evidence>
<dbReference type="SUPFAM" id="SSF52172">
    <property type="entry name" value="CheY-like"/>
    <property type="match status" value="1"/>
</dbReference>
<feature type="domain" description="Response regulatory" evidence="10">
    <location>
        <begin position="4"/>
        <end position="119"/>
    </location>
</feature>
<dbReference type="Gene3D" id="1.10.10.60">
    <property type="entry name" value="Homeodomain-like"/>
    <property type="match status" value="2"/>
</dbReference>
<feature type="domain" description="HTH araC/xylS-type" evidence="9">
    <location>
        <begin position="419"/>
        <end position="517"/>
    </location>
</feature>
<dbReference type="SUPFAM" id="SSF46689">
    <property type="entry name" value="Homeodomain-like"/>
    <property type="match status" value="2"/>
</dbReference>
<accession>A0ABV9FI86</accession>
<comment type="subcellular location">
    <subcellularLocation>
        <location evidence="1">Cytoplasm</location>
    </subcellularLocation>
</comment>
<dbReference type="InterPro" id="IPR018062">
    <property type="entry name" value="HTH_AraC-typ_CS"/>
</dbReference>
<evidence type="ECO:0000256" key="2">
    <source>
        <dbReference type="ARBA" id="ARBA00022490"/>
    </source>
</evidence>
<evidence type="ECO:0000256" key="5">
    <source>
        <dbReference type="ARBA" id="ARBA00023015"/>
    </source>
</evidence>
<name>A0ABV9FI86_9BACL</name>
<dbReference type="PRINTS" id="PR00032">
    <property type="entry name" value="HTHARAC"/>
</dbReference>
<evidence type="ECO:0000313" key="11">
    <source>
        <dbReference type="EMBL" id="MFC4600919.1"/>
    </source>
</evidence>
<dbReference type="RefSeq" id="WP_378100446.1">
    <property type="nucleotide sequence ID" value="NZ_JBHSEP010000020.1"/>
</dbReference>
<dbReference type="InterPro" id="IPR011006">
    <property type="entry name" value="CheY-like_superfamily"/>
</dbReference>
<keyword evidence="4" id="KW-0902">Two-component regulatory system</keyword>
<proteinExistence type="predicted"/>
<dbReference type="SMART" id="SM00448">
    <property type="entry name" value="REC"/>
    <property type="match status" value="1"/>
</dbReference>